<dbReference type="CDD" id="cd06558">
    <property type="entry name" value="crotonase-like"/>
    <property type="match status" value="1"/>
</dbReference>
<evidence type="ECO:0000256" key="1">
    <source>
        <dbReference type="ARBA" id="ARBA00012076"/>
    </source>
</evidence>
<evidence type="ECO:0000313" key="4">
    <source>
        <dbReference type="Proteomes" id="UP000324629"/>
    </source>
</evidence>
<protein>
    <recommendedName>
        <fullName evidence="1">enoyl-CoA hydratase</fullName>
        <ecNumber evidence="1">4.2.1.17</ecNumber>
    </recommendedName>
</protein>
<dbReference type="Gene3D" id="3.90.226.10">
    <property type="entry name" value="2-enoyl-CoA Hydratase, Chain A, domain 1"/>
    <property type="match status" value="1"/>
</dbReference>
<dbReference type="EMBL" id="QNGE01001864">
    <property type="protein sequence ID" value="KAA3676675.1"/>
    <property type="molecule type" value="Genomic_DNA"/>
</dbReference>
<evidence type="ECO:0000313" key="3">
    <source>
        <dbReference type="EMBL" id="KAA3676675.1"/>
    </source>
</evidence>
<proteinExistence type="predicted"/>
<feature type="non-terminal residue" evidence="3">
    <location>
        <position position="1"/>
    </location>
</feature>
<keyword evidence="2" id="KW-0456">Lyase</keyword>
<reference evidence="3 4" key="1">
    <citation type="journal article" date="2019" name="Gigascience">
        <title>Whole-genome sequence of the oriental lung fluke Paragonimus westermani.</title>
        <authorList>
            <person name="Oey H."/>
            <person name="Zakrzewski M."/>
            <person name="Narain K."/>
            <person name="Devi K.R."/>
            <person name="Agatsuma T."/>
            <person name="Nawaratna S."/>
            <person name="Gobert G.N."/>
            <person name="Jones M.K."/>
            <person name="Ragan M.A."/>
            <person name="McManus D.P."/>
            <person name="Krause L."/>
        </authorList>
    </citation>
    <scope>NUCLEOTIDE SEQUENCE [LARGE SCALE GENOMIC DNA]</scope>
    <source>
        <strain evidence="3 4">IND2009</strain>
    </source>
</reference>
<dbReference type="PANTHER" id="PTHR11941">
    <property type="entry name" value="ENOYL-COA HYDRATASE-RELATED"/>
    <property type="match status" value="1"/>
</dbReference>
<dbReference type="EC" id="4.2.1.17" evidence="1"/>
<dbReference type="AlphaFoldDB" id="A0A5J4NM19"/>
<dbReference type="FunFam" id="3.90.226.10:FF:000019">
    <property type="entry name" value="Enoyl-CoA hydratase, mitochondrial"/>
    <property type="match status" value="1"/>
</dbReference>
<dbReference type="PANTHER" id="PTHR11941:SF54">
    <property type="entry name" value="ENOYL-COA HYDRATASE, MITOCHONDRIAL"/>
    <property type="match status" value="1"/>
</dbReference>
<dbReference type="GO" id="GO:0005739">
    <property type="term" value="C:mitochondrion"/>
    <property type="evidence" value="ECO:0007669"/>
    <property type="project" value="TreeGrafter"/>
</dbReference>
<dbReference type="GO" id="GO:0004300">
    <property type="term" value="F:enoyl-CoA hydratase activity"/>
    <property type="evidence" value="ECO:0007669"/>
    <property type="project" value="UniProtKB-EC"/>
</dbReference>
<sequence>QLFVSHQTVVHIVVAYLFLGGAFEYIVFSKVGAAKNVGFIRLNRPKALNALCAGLIKEVSQAITSCEADNVIKAIVLTGDDNAFAAGADIKEMIGRQYSQVYRTNFLSDWDQVALSRKPIIAAVCGYALGGGCELAMMCDIIYASSTAKFGQPEIKLGTIPGAGGTQRLIRAIGKSRAMELVLTGDTFSAEEAAAAGLVSRIFPTADVVPKAIELGEKIGKYSGLATQAAKEAVNAAFNMTLNEGLRFEKRLFHASFATTALVLFHGKLYRTKFKLNIEICNGH</sequence>
<accession>A0A5J4NM19</accession>
<dbReference type="Pfam" id="PF00378">
    <property type="entry name" value="ECH_1"/>
    <property type="match status" value="1"/>
</dbReference>
<dbReference type="Proteomes" id="UP000324629">
    <property type="component" value="Unassembled WGS sequence"/>
</dbReference>
<dbReference type="GO" id="GO:0006635">
    <property type="term" value="P:fatty acid beta-oxidation"/>
    <property type="evidence" value="ECO:0007669"/>
    <property type="project" value="TreeGrafter"/>
</dbReference>
<comment type="caution">
    <text evidence="3">The sequence shown here is derived from an EMBL/GenBank/DDBJ whole genome shotgun (WGS) entry which is preliminary data.</text>
</comment>
<gene>
    <name evidence="3" type="ORF">DEA37_0008964</name>
</gene>
<dbReference type="SUPFAM" id="SSF52096">
    <property type="entry name" value="ClpP/crotonase"/>
    <property type="match status" value="1"/>
</dbReference>
<dbReference type="InterPro" id="IPR029045">
    <property type="entry name" value="ClpP/crotonase-like_dom_sf"/>
</dbReference>
<evidence type="ECO:0000256" key="2">
    <source>
        <dbReference type="ARBA" id="ARBA00023239"/>
    </source>
</evidence>
<keyword evidence="4" id="KW-1185">Reference proteome</keyword>
<dbReference type="Gene3D" id="1.10.12.10">
    <property type="entry name" value="Lyase 2-enoyl-coa Hydratase, Chain A, domain 2"/>
    <property type="match status" value="1"/>
</dbReference>
<dbReference type="InterPro" id="IPR014748">
    <property type="entry name" value="Enoyl-CoA_hydra_C"/>
</dbReference>
<name>A0A5J4NM19_9TREM</name>
<dbReference type="InterPro" id="IPR001753">
    <property type="entry name" value="Enoyl-CoA_hydra/iso"/>
</dbReference>
<organism evidence="3 4">
    <name type="scientific">Paragonimus westermani</name>
    <dbReference type="NCBI Taxonomy" id="34504"/>
    <lineage>
        <taxon>Eukaryota</taxon>
        <taxon>Metazoa</taxon>
        <taxon>Spiralia</taxon>
        <taxon>Lophotrochozoa</taxon>
        <taxon>Platyhelminthes</taxon>
        <taxon>Trematoda</taxon>
        <taxon>Digenea</taxon>
        <taxon>Plagiorchiida</taxon>
        <taxon>Troglotremata</taxon>
        <taxon>Troglotrematidae</taxon>
        <taxon>Paragonimus</taxon>
    </lineage>
</organism>